<dbReference type="OrthoDB" id="1877176at2759"/>
<dbReference type="SUPFAM" id="SSF49447">
    <property type="entry name" value="Second domain of Mu2 adaptin subunit (ap50) of ap2 adaptor"/>
    <property type="match status" value="1"/>
</dbReference>
<dbReference type="GO" id="GO:0030119">
    <property type="term" value="C:AP-type membrane coat adaptor complex"/>
    <property type="evidence" value="ECO:0007669"/>
    <property type="project" value="TreeGrafter"/>
</dbReference>
<protein>
    <recommendedName>
        <fullName evidence="4">AP-5 complex subunit mu-1</fullName>
    </recommendedName>
    <alternativeName>
        <fullName evidence="13">Adaptor-related protein complex 5 subunit mu-1</fullName>
    </alternativeName>
</protein>
<evidence type="ECO:0000256" key="1">
    <source>
        <dbReference type="ARBA" id="ARBA00004430"/>
    </source>
</evidence>
<sequence length="675" mass="76555">MESGNLHLNVDYVGSSGIILSPERKAALQTSLVILQNENKFNKVYFWGKIVGVSDDYYIAQGVYKDEFVGKRTFYSKDCIRWGLLQPATEEMRAQSEKIQGRFSGDPSFEYEYIRPKKVGDTEDEREEEETVTVKEEDRLSATISKIDENVCIVPRGAYIKVPTGQTVRNRSFEGLTVSEAAKLCNYMHFRQAILLPQKPLLIRANLDKAVDFMDNLEDDIPQSSWSLQFERGSGLVTLRSLLWPGYVFYHVPGTRKLWLCVFWQRYPTVEKKAKLCGGDKYVRVLPDPQMARLLLQEVSCGPSDRKFVAERDSCRECVQKPIFKLRTDEGDLWPLIVLQQSDFLLCCLCLDEKSNRKERELTSIPSVSLGFSLLCAVAEMLRVPSQEVATRLMELPLFLNEAAPFGSVRDGCAESVLAKMTNRPITLPKNEKQAAWKPGVHRGKSSIHLNITEYIRASQIGVIEKAFIADDKARDMLPQPRRIRFSPPAETFTLCHYSARRLQELPLFGSYNMKMEKDRLQISVLLKLSDQMQNSFEYCELQIPLYSSPPISNVESAPSQGTVALSPDRKILAWNIGQKFPAKTLSVSMTATVNLMEGKPCVTATSAEDQFCVGHNSYCQVYFQVLDFTHTGCMVDSRSVQISPSTKFKLTTGREYKSTDYKIWNSFGEALTVK</sequence>
<comment type="subunit">
    <text evidence="3">Probably part of the adaptor protein complex 5 (AP-5) a tetramer composed of AP5B1, AP5M1, AP5S1 and AP5Z1.</text>
</comment>
<dbReference type="STRING" id="400727.A0A2T7NX77"/>
<dbReference type="GO" id="GO:0016197">
    <property type="term" value="P:endosomal transport"/>
    <property type="evidence" value="ECO:0007669"/>
    <property type="project" value="TreeGrafter"/>
</dbReference>
<evidence type="ECO:0000256" key="4">
    <source>
        <dbReference type="ARBA" id="ARBA00021851"/>
    </source>
</evidence>
<dbReference type="GO" id="GO:0005829">
    <property type="term" value="C:cytosol"/>
    <property type="evidence" value="ECO:0007669"/>
    <property type="project" value="TreeGrafter"/>
</dbReference>
<evidence type="ECO:0000313" key="16">
    <source>
        <dbReference type="Proteomes" id="UP000245119"/>
    </source>
</evidence>
<dbReference type="InterPro" id="IPR039591">
    <property type="entry name" value="AP5M1"/>
</dbReference>
<keyword evidence="10" id="KW-0206">Cytoskeleton</keyword>
<dbReference type="GO" id="GO:0005770">
    <property type="term" value="C:late endosome"/>
    <property type="evidence" value="ECO:0007669"/>
    <property type="project" value="TreeGrafter"/>
</dbReference>
<feature type="domain" description="MHD" evidence="14">
    <location>
        <begin position="414"/>
        <end position="667"/>
    </location>
</feature>
<dbReference type="PANTHER" id="PTHR16082">
    <property type="entry name" value="AP-5 COMPLEX SUBUNIT MU-1"/>
    <property type="match status" value="1"/>
</dbReference>
<evidence type="ECO:0000256" key="2">
    <source>
        <dbReference type="ARBA" id="ARBA00005324"/>
    </source>
</evidence>
<organism evidence="15 16">
    <name type="scientific">Pomacea canaliculata</name>
    <name type="common">Golden apple snail</name>
    <dbReference type="NCBI Taxonomy" id="400727"/>
    <lineage>
        <taxon>Eukaryota</taxon>
        <taxon>Metazoa</taxon>
        <taxon>Spiralia</taxon>
        <taxon>Lophotrochozoa</taxon>
        <taxon>Mollusca</taxon>
        <taxon>Gastropoda</taxon>
        <taxon>Caenogastropoda</taxon>
        <taxon>Architaenioglossa</taxon>
        <taxon>Ampullarioidea</taxon>
        <taxon>Ampullariidae</taxon>
        <taxon>Pomacea</taxon>
    </lineage>
</organism>
<evidence type="ECO:0000313" key="15">
    <source>
        <dbReference type="EMBL" id="PVD25776.1"/>
    </source>
</evidence>
<evidence type="ECO:0000256" key="3">
    <source>
        <dbReference type="ARBA" id="ARBA00011174"/>
    </source>
</evidence>
<comment type="similarity">
    <text evidence="2">Belongs to the adaptor complexes medium subunit family.</text>
</comment>
<evidence type="ECO:0000256" key="9">
    <source>
        <dbReference type="ARBA" id="ARBA00023136"/>
    </source>
</evidence>
<dbReference type="EMBL" id="PZQS01000008">
    <property type="protein sequence ID" value="PVD25776.1"/>
    <property type="molecule type" value="Genomic_DNA"/>
</dbReference>
<dbReference type="AlphaFoldDB" id="A0A2T7NX77"/>
<comment type="subcellular location">
    <subcellularLocation>
        <location evidence="1">Cytoplasm</location>
        <location evidence="1">Cytoskeleton</location>
        <location evidence="1">Cilium axoneme</location>
    </subcellularLocation>
    <subcellularLocation>
        <location evidence="12">Endomembrane system</location>
        <topology evidence="12">Peripheral membrane protein</topology>
        <orientation evidence="12">Cytoplasmic side</orientation>
    </subcellularLocation>
</comment>
<dbReference type="PROSITE" id="PS51072">
    <property type="entry name" value="MHD"/>
    <property type="match status" value="1"/>
</dbReference>
<dbReference type="InterPro" id="IPR028565">
    <property type="entry name" value="MHD"/>
</dbReference>
<gene>
    <name evidence="15" type="ORF">C0Q70_13436</name>
</gene>
<proteinExistence type="inferred from homology"/>
<dbReference type="InterPro" id="IPR006802">
    <property type="entry name" value="Radial_spoke"/>
</dbReference>
<evidence type="ECO:0000256" key="10">
    <source>
        <dbReference type="ARBA" id="ARBA00023212"/>
    </source>
</evidence>
<dbReference type="GO" id="GO:0015031">
    <property type="term" value="P:protein transport"/>
    <property type="evidence" value="ECO:0007669"/>
    <property type="project" value="UniProtKB-KW"/>
</dbReference>
<evidence type="ECO:0000259" key="14">
    <source>
        <dbReference type="PROSITE" id="PS51072"/>
    </source>
</evidence>
<keyword evidence="7" id="KW-0653">Protein transport</keyword>
<evidence type="ECO:0000256" key="7">
    <source>
        <dbReference type="ARBA" id="ARBA00022927"/>
    </source>
</evidence>
<keyword evidence="6" id="KW-0963">Cytoplasm</keyword>
<dbReference type="GO" id="GO:0001534">
    <property type="term" value="C:radial spoke"/>
    <property type="evidence" value="ECO:0007669"/>
    <property type="project" value="InterPro"/>
</dbReference>
<dbReference type="Pfam" id="PF00928">
    <property type="entry name" value="Adap_comp_sub"/>
    <property type="match status" value="1"/>
</dbReference>
<dbReference type="GO" id="GO:0060271">
    <property type="term" value="P:cilium assembly"/>
    <property type="evidence" value="ECO:0007669"/>
    <property type="project" value="InterPro"/>
</dbReference>
<dbReference type="PANTHER" id="PTHR16082:SF2">
    <property type="entry name" value="AP-5 COMPLEX SUBUNIT MU-1"/>
    <property type="match status" value="1"/>
</dbReference>
<evidence type="ECO:0000256" key="12">
    <source>
        <dbReference type="ARBA" id="ARBA00029433"/>
    </source>
</evidence>
<dbReference type="InterPro" id="IPR036168">
    <property type="entry name" value="AP2_Mu_C_sf"/>
</dbReference>
<keyword evidence="8" id="KW-0969">Cilium</keyword>
<evidence type="ECO:0000256" key="5">
    <source>
        <dbReference type="ARBA" id="ARBA00022448"/>
    </source>
</evidence>
<evidence type="ECO:0000256" key="11">
    <source>
        <dbReference type="ARBA" id="ARBA00023273"/>
    </source>
</evidence>
<evidence type="ECO:0000256" key="6">
    <source>
        <dbReference type="ARBA" id="ARBA00022490"/>
    </source>
</evidence>
<keyword evidence="16" id="KW-1185">Reference proteome</keyword>
<dbReference type="Pfam" id="PF04712">
    <property type="entry name" value="Radial_spoke"/>
    <property type="match status" value="1"/>
</dbReference>
<comment type="caution">
    <text evidence="15">The sequence shown here is derived from an EMBL/GenBank/DDBJ whole genome shotgun (WGS) entry which is preliminary data.</text>
</comment>
<keyword evidence="9" id="KW-0472">Membrane</keyword>
<name>A0A2T7NX77_POMCA</name>
<keyword evidence="5" id="KW-0813">Transport</keyword>
<evidence type="ECO:0000256" key="13">
    <source>
        <dbReference type="ARBA" id="ARBA00030827"/>
    </source>
</evidence>
<dbReference type="Gene3D" id="2.60.40.1170">
    <property type="entry name" value="Mu homology domain, subdomain B"/>
    <property type="match status" value="2"/>
</dbReference>
<evidence type="ECO:0000256" key="8">
    <source>
        <dbReference type="ARBA" id="ARBA00023069"/>
    </source>
</evidence>
<dbReference type="GO" id="GO:0005764">
    <property type="term" value="C:lysosome"/>
    <property type="evidence" value="ECO:0007669"/>
    <property type="project" value="TreeGrafter"/>
</dbReference>
<dbReference type="Proteomes" id="UP000245119">
    <property type="component" value="Linkage Group LG8"/>
</dbReference>
<keyword evidence="11" id="KW-0966">Cell projection</keyword>
<reference evidence="15 16" key="1">
    <citation type="submission" date="2018-04" db="EMBL/GenBank/DDBJ databases">
        <title>The genome of golden apple snail Pomacea canaliculata provides insight into stress tolerance and invasive adaptation.</title>
        <authorList>
            <person name="Liu C."/>
            <person name="Liu B."/>
            <person name="Ren Y."/>
            <person name="Zhang Y."/>
            <person name="Wang H."/>
            <person name="Li S."/>
            <person name="Jiang F."/>
            <person name="Yin L."/>
            <person name="Zhang G."/>
            <person name="Qian W."/>
            <person name="Fan W."/>
        </authorList>
    </citation>
    <scope>NUCLEOTIDE SEQUENCE [LARGE SCALE GENOMIC DNA]</scope>
    <source>
        <strain evidence="15">SZHN2017</strain>
        <tissue evidence="15">Muscle</tissue>
    </source>
</reference>
<accession>A0A2T7NX77</accession>
<dbReference type="GO" id="GO:0060294">
    <property type="term" value="P:cilium movement involved in cell motility"/>
    <property type="evidence" value="ECO:0007669"/>
    <property type="project" value="InterPro"/>
</dbReference>